<name>A0A484D593_PERFV</name>
<dbReference type="AlphaFoldDB" id="A0A484D593"/>
<keyword evidence="2" id="KW-1185">Reference proteome</keyword>
<comment type="caution">
    <text evidence="1">The sequence shown here is derived from an EMBL/GenBank/DDBJ whole genome shotgun (WGS) entry which is preliminary data.</text>
</comment>
<sequence length="95" mass="10543">MNLDYWTQRTGKGRVVLSRSSWHAVLCARTSSGIHGLPPVDTTSAGNALCHTWNNVNQQETPPVPNVEKDSEEVRNFRHPVKAALNQLLAVGRRV</sequence>
<organism evidence="1 2">
    <name type="scientific">Perca flavescens</name>
    <name type="common">American yellow perch</name>
    <name type="synonym">Morone flavescens</name>
    <dbReference type="NCBI Taxonomy" id="8167"/>
    <lineage>
        <taxon>Eukaryota</taxon>
        <taxon>Metazoa</taxon>
        <taxon>Chordata</taxon>
        <taxon>Craniata</taxon>
        <taxon>Vertebrata</taxon>
        <taxon>Euteleostomi</taxon>
        <taxon>Actinopterygii</taxon>
        <taxon>Neopterygii</taxon>
        <taxon>Teleostei</taxon>
        <taxon>Neoteleostei</taxon>
        <taxon>Acanthomorphata</taxon>
        <taxon>Eupercaria</taxon>
        <taxon>Perciformes</taxon>
        <taxon>Percoidei</taxon>
        <taxon>Percidae</taxon>
        <taxon>Percinae</taxon>
        <taxon>Perca</taxon>
    </lineage>
</organism>
<accession>A0A484D593</accession>
<proteinExistence type="predicted"/>
<dbReference type="Proteomes" id="UP000295070">
    <property type="component" value="Chromosome 7"/>
</dbReference>
<reference evidence="1 2" key="1">
    <citation type="submission" date="2019-01" db="EMBL/GenBank/DDBJ databases">
        <title>A chromosome-scale genome assembly of the yellow perch, Perca flavescens.</title>
        <authorList>
            <person name="Feron R."/>
            <person name="Morvezen R."/>
            <person name="Bestin A."/>
            <person name="Haffray P."/>
            <person name="Klopp C."/>
            <person name="Zahm M."/>
            <person name="Cabau C."/>
            <person name="Roques C."/>
            <person name="Donnadieu C."/>
            <person name="Bouchez O."/>
            <person name="Christie M."/>
            <person name="Larson W."/>
            <person name="Guiguen Y."/>
        </authorList>
    </citation>
    <scope>NUCLEOTIDE SEQUENCE [LARGE SCALE GENOMIC DNA]</scope>
    <source>
        <strain evidence="1">YP-PL-M2</strain>
        <tissue evidence="1">Blood</tissue>
    </source>
</reference>
<evidence type="ECO:0000313" key="2">
    <source>
        <dbReference type="Proteomes" id="UP000295070"/>
    </source>
</evidence>
<dbReference type="EMBL" id="SCKG01000007">
    <property type="protein sequence ID" value="TDH10463.1"/>
    <property type="molecule type" value="Genomic_DNA"/>
</dbReference>
<protein>
    <submittedName>
        <fullName evidence="1">Uncharacterized protein</fullName>
    </submittedName>
</protein>
<evidence type="ECO:0000313" key="1">
    <source>
        <dbReference type="EMBL" id="TDH10463.1"/>
    </source>
</evidence>
<gene>
    <name evidence="1" type="ORF">EPR50_G00075510</name>
</gene>